<protein>
    <submittedName>
        <fullName evidence="1">Uncharacterized protein</fullName>
    </submittedName>
</protein>
<dbReference type="AlphaFoldDB" id="A0A6M8NLD3"/>
<reference evidence="1 2" key="1">
    <citation type="submission" date="2017-09" db="EMBL/GenBank/DDBJ databases">
        <title>Genomics of the genus Arcobacter.</title>
        <authorList>
            <person name="Perez-Cataluna A."/>
            <person name="Figueras M.J."/>
            <person name="Salas-Masso N."/>
        </authorList>
    </citation>
    <scope>NUCLEOTIDE SEQUENCE [LARGE SCALE GENOMIC DNA]</scope>
    <source>
        <strain evidence="1 2">CECT 7834</strain>
    </source>
</reference>
<organism evidence="1 2">
    <name type="scientific">Arcobacter cloacae</name>
    <dbReference type="NCBI Taxonomy" id="1054034"/>
    <lineage>
        <taxon>Bacteria</taxon>
        <taxon>Pseudomonadati</taxon>
        <taxon>Campylobacterota</taxon>
        <taxon>Epsilonproteobacteria</taxon>
        <taxon>Campylobacterales</taxon>
        <taxon>Arcobacteraceae</taxon>
        <taxon>Arcobacter</taxon>
    </lineage>
</organism>
<gene>
    <name evidence="1" type="ORF">CP963_11345</name>
</gene>
<proteinExistence type="predicted"/>
<dbReference type="EMBL" id="NXII01000019">
    <property type="protein sequence ID" value="RXI38303.1"/>
    <property type="molecule type" value="Genomic_DNA"/>
</dbReference>
<accession>A0A6M8NLD3</accession>
<dbReference type="RefSeq" id="WP_129014306.1">
    <property type="nucleotide sequence ID" value="NZ_CBCSEI010000018.1"/>
</dbReference>
<dbReference type="Proteomes" id="UP000290378">
    <property type="component" value="Unassembled WGS sequence"/>
</dbReference>
<evidence type="ECO:0000313" key="1">
    <source>
        <dbReference type="EMBL" id="RXI38303.1"/>
    </source>
</evidence>
<name>A0A6M8NLD3_9BACT</name>
<evidence type="ECO:0000313" key="2">
    <source>
        <dbReference type="Proteomes" id="UP000290378"/>
    </source>
</evidence>
<comment type="caution">
    <text evidence="1">The sequence shown here is derived from an EMBL/GenBank/DDBJ whole genome shotgun (WGS) entry which is preliminary data.</text>
</comment>
<keyword evidence="2" id="KW-1185">Reference proteome</keyword>
<sequence length="869" mass="101689">MKNSIIISVNFLFAFLVSVMVTYIYWKMNYQVLDTYNSFIYGDTINGLNNKKIDIQLLPIFAILFIVVFAILEKINIFSKIFNLLSSIKEQNSDFSYISLFLKVILAVIFSYISVKLLISIEILDITRRRYIYLASLIIFLVSIAFKKRFLLVSQLLFSLSPLLFLTESYIYNNEKLSFEFNNSYIYFIYSLVIILFFSSIKEIIKNKGYILSSTTVLVITLSLGAINRIYALDEYHIGELFTPFHQLFILGQSAYSEFIPTKGFMHVAIGFLNNLFFDGGYITINSANKIFALMLGIFLILFLKYFYSKEKILLFFLLLMPTSGHYYPILIGLVLLSNEKIIKNPINFIIAYSFFSLVYFFYYNAFAIAFAISVLPLFLYYSYYAIKHKLKINVLQYSLILIFLALLIYFNELIYYSIKYSLDNSSSNLFYWGNYGSYEKFLTSNLWIFSWIVLTAYLYKNFKKITNDKLLWILFLIIFPFVILSYLEGRADGSFARALGFSYYYSFLLFVYVVTFYKQENKIFILLLFATLILPFIFNSKTPYLNMKNIINFDRFNAITVNSTANEFIENSNLPNLGQGFIDKLRLLDLQKEYQLINILNTNENFLIIDPYVSQSARYSIFDKKVPTKSHSVLNISSLNSQSDELKKLKESNVKIIRITHGINRYHIFHKYIFSLDFIPITYNNKDFLISKDVIDRIPENLEFSINENILEQFSVKKFDLLPIKWGSAFTKESKYLEILNTKLDVISTNNIEPIDTNSYKLGSKDPFVVYEFKENYSLPTSDMITIELEGIKKDKCLAQLFWRSNENFSEKNSIKFQIANGYNVVPLGMNLDWKKTSNLKNIRLDIDNCSDEIIDIKKLLFVNYLYN</sequence>